<name>A0ACC1SNX0_9APHY</name>
<protein>
    <submittedName>
        <fullName evidence="1">Uncharacterized protein</fullName>
    </submittedName>
</protein>
<proteinExistence type="predicted"/>
<accession>A0ACC1SNX0</accession>
<gene>
    <name evidence="1" type="ORF">NM688_g5850</name>
</gene>
<reference evidence="1" key="1">
    <citation type="submission" date="2022-07" db="EMBL/GenBank/DDBJ databases">
        <title>Genome Sequence of Phlebia brevispora.</title>
        <authorList>
            <person name="Buettner E."/>
        </authorList>
    </citation>
    <scope>NUCLEOTIDE SEQUENCE</scope>
    <source>
        <strain evidence="1">MPL23</strain>
    </source>
</reference>
<dbReference type="EMBL" id="JANHOG010001125">
    <property type="protein sequence ID" value="KAJ3543489.1"/>
    <property type="molecule type" value="Genomic_DNA"/>
</dbReference>
<evidence type="ECO:0000313" key="1">
    <source>
        <dbReference type="EMBL" id="KAJ3543489.1"/>
    </source>
</evidence>
<sequence length="625" mass="70195">MDVCSKTIPTDIGPATLVSTQYFLEHILPPPHPDLDPEKVLENLRKYKRGSRRAITKAGRWWGFAEDPAKVRRPKTGFLSFPAIVDAITRCSELEGGNSSLKLLHNDSHIKNSRKHAADTLSDAYMVIPSADRTKVTWADVAVIGEYGKRFSNRKENHEPIVRFFLSLLYAESYSLGWDPTVRMVGSSSSKPQYDYTVESADGSISTFRTLELLFKTGHRAIEGKGTRVWKVVRVVNGVPVGKPVVLKDQWVQEEFEREGTTLHRIQQFDRSDGFQREFSTNFLTVVAHGDVVVRSQRHAPHCDRTRLHIRNARAFKLGISLPDAGFFGPRPYVPHWVVSKDNPYLSGCRVHYRIVFQECCTSLDLSTPLPVVLSVLAQVCAALKLLHQAGWVHRDISLGNMMVDESGHARLADLEYVKRMGDESIPDLRIGTSPFMSTEVASQIYCYSLASPPRKNLEVKDPDTQSKLSPRSEYYRFATKYHLPLPSSDAGDASTFDWEIEFGIAIAKQLELEEQPMIPRAPESPLKVLGLVFDKWRSQLAATFCAAEKQWKSIDSSTGAGLHEQLASILQKMAKLASLPHEDGHPSSATRSRKHKRKDLDDTRERTADAPVRPTKKARPAEAT</sequence>
<evidence type="ECO:0000313" key="2">
    <source>
        <dbReference type="Proteomes" id="UP001148662"/>
    </source>
</evidence>
<organism evidence="1 2">
    <name type="scientific">Phlebia brevispora</name>
    <dbReference type="NCBI Taxonomy" id="194682"/>
    <lineage>
        <taxon>Eukaryota</taxon>
        <taxon>Fungi</taxon>
        <taxon>Dikarya</taxon>
        <taxon>Basidiomycota</taxon>
        <taxon>Agaricomycotina</taxon>
        <taxon>Agaricomycetes</taxon>
        <taxon>Polyporales</taxon>
        <taxon>Meruliaceae</taxon>
        <taxon>Phlebia</taxon>
    </lineage>
</organism>
<dbReference type="Proteomes" id="UP001148662">
    <property type="component" value="Unassembled WGS sequence"/>
</dbReference>
<keyword evidence="2" id="KW-1185">Reference proteome</keyword>
<comment type="caution">
    <text evidence="1">The sequence shown here is derived from an EMBL/GenBank/DDBJ whole genome shotgun (WGS) entry which is preliminary data.</text>
</comment>